<sequence length="120" mass="13689">MFDLEQLKERRDLVDNIDWDMTPEKAVETYLEWGTGWSRKGEAATVPGQESLYFVIYDWEEPPQVTLVRRDSQGMDEIAKVPVPPDLIRRAVSEAGRKPGVGVYAITDPIRAWLKEQLGA</sequence>
<dbReference type="NCBIfam" id="NF045682">
    <property type="entry name" value="DVU0772_fam"/>
    <property type="match status" value="1"/>
</dbReference>
<organism evidence="1 2">
    <name type="scientific">Desulfacinum infernum DSM 9756</name>
    <dbReference type="NCBI Taxonomy" id="1121391"/>
    <lineage>
        <taxon>Bacteria</taxon>
        <taxon>Pseudomonadati</taxon>
        <taxon>Thermodesulfobacteriota</taxon>
        <taxon>Syntrophobacteria</taxon>
        <taxon>Syntrophobacterales</taxon>
        <taxon>Syntrophobacteraceae</taxon>
        <taxon>Desulfacinum</taxon>
    </lineage>
</organism>
<accession>A0A1M5DY08</accession>
<protein>
    <submittedName>
        <fullName evidence="1">Uncharacterized protein</fullName>
    </submittedName>
</protein>
<dbReference type="RefSeq" id="WP_073040036.1">
    <property type="nucleotide sequence ID" value="NZ_FQVB01000025.1"/>
</dbReference>
<dbReference type="AlphaFoldDB" id="A0A1M5DY08"/>
<name>A0A1M5DY08_9BACT</name>
<evidence type="ECO:0000313" key="2">
    <source>
        <dbReference type="Proteomes" id="UP000184076"/>
    </source>
</evidence>
<dbReference type="InterPro" id="IPR059223">
    <property type="entry name" value="DVU0772-like"/>
</dbReference>
<evidence type="ECO:0000313" key="1">
    <source>
        <dbReference type="EMBL" id="SHF71887.1"/>
    </source>
</evidence>
<dbReference type="STRING" id="1121391.SAMN02745206_02533"/>
<gene>
    <name evidence="1" type="ORF">SAMN02745206_02533</name>
</gene>
<proteinExistence type="predicted"/>
<reference evidence="2" key="1">
    <citation type="submission" date="2016-11" db="EMBL/GenBank/DDBJ databases">
        <authorList>
            <person name="Varghese N."/>
            <person name="Submissions S."/>
        </authorList>
    </citation>
    <scope>NUCLEOTIDE SEQUENCE [LARGE SCALE GENOMIC DNA]</scope>
    <source>
        <strain evidence="2">DSM 9756</strain>
    </source>
</reference>
<dbReference type="EMBL" id="FQVB01000025">
    <property type="protein sequence ID" value="SHF71887.1"/>
    <property type="molecule type" value="Genomic_DNA"/>
</dbReference>
<dbReference type="OrthoDB" id="5471332at2"/>
<keyword evidence="2" id="KW-1185">Reference proteome</keyword>
<dbReference type="Proteomes" id="UP000184076">
    <property type="component" value="Unassembled WGS sequence"/>
</dbReference>